<gene>
    <name evidence="1" type="ORF">GCM10023092_23370</name>
</gene>
<organism evidence="1 2">
    <name type="scientific">Rurimicrobium arvi</name>
    <dbReference type="NCBI Taxonomy" id="2049916"/>
    <lineage>
        <taxon>Bacteria</taxon>
        <taxon>Pseudomonadati</taxon>
        <taxon>Bacteroidota</taxon>
        <taxon>Chitinophagia</taxon>
        <taxon>Chitinophagales</taxon>
        <taxon>Chitinophagaceae</taxon>
        <taxon>Rurimicrobium</taxon>
    </lineage>
</organism>
<name>A0ABP8MW06_9BACT</name>
<dbReference type="RefSeq" id="WP_344827235.1">
    <property type="nucleotide sequence ID" value="NZ_BAABEZ010000022.1"/>
</dbReference>
<protein>
    <submittedName>
        <fullName evidence="1">Uncharacterized protein</fullName>
    </submittedName>
</protein>
<accession>A0ABP8MW06</accession>
<evidence type="ECO:0000313" key="2">
    <source>
        <dbReference type="Proteomes" id="UP001501410"/>
    </source>
</evidence>
<proteinExistence type="predicted"/>
<evidence type="ECO:0000313" key="1">
    <source>
        <dbReference type="EMBL" id="GAA4457079.1"/>
    </source>
</evidence>
<dbReference type="EMBL" id="BAABEZ010000022">
    <property type="protein sequence ID" value="GAA4457079.1"/>
    <property type="molecule type" value="Genomic_DNA"/>
</dbReference>
<dbReference type="Proteomes" id="UP001501410">
    <property type="component" value="Unassembled WGS sequence"/>
</dbReference>
<comment type="caution">
    <text evidence="1">The sequence shown here is derived from an EMBL/GenBank/DDBJ whole genome shotgun (WGS) entry which is preliminary data.</text>
</comment>
<reference evidence="2" key="1">
    <citation type="journal article" date="2019" name="Int. J. Syst. Evol. Microbiol.">
        <title>The Global Catalogue of Microorganisms (GCM) 10K type strain sequencing project: providing services to taxonomists for standard genome sequencing and annotation.</title>
        <authorList>
            <consortium name="The Broad Institute Genomics Platform"/>
            <consortium name="The Broad Institute Genome Sequencing Center for Infectious Disease"/>
            <person name="Wu L."/>
            <person name="Ma J."/>
        </authorList>
    </citation>
    <scope>NUCLEOTIDE SEQUENCE [LARGE SCALE GENOMIC DNA]</scope>
    <source>
        <strain evidence="2">JCM 31921</strain>
    </source>
</reference>
<sequence length="86" mass="9668">MNKKKVKEVIPEVDLSCEENNRLTAQELITYPGCEQLTEQEAQEITSNLHLLAELLYGIASEQTGTKRKLSTILNPQQNNQQNLAA</sequence>
<keyword evidence="2" id="KW-1185">Reference proteome</keyword>